<reference evidence="2 3" key="1">
    <citation type="submission" date="2017-12" db="EMBL/GenBank/DDBJ databases">
        <title>Sequencing the genomes of 1000 Actinobacteria strains.</title>
        <authorList>
            <person name="Klenk H.-P."/>
        </authorList>
    </citation>
    <scope>NUCLEOTIDE SEQUENCE [LARGE SCALE GENOMIC DNA]</scope>
    <source>
        <strain evidence="2 3">DSM 45165</strain>
    </source>
</reference>
<dbReference type="OrthoDB" id="3653459at2"/>
<keyword evidence="3" id="KW-1185">Reference proteome</keyword>
<organism evidence="2 3">
    <name type="scientific">Amycolatopsis echigonensis</name>
    <dbReference type="NCBI Taxonomy" id="2576905"/>
    <lineage>
        <taxon>Bacteria</taxon>
        <taxon>Bacillati</taxon>
        <taxon>Actinomycetota</taxon>
        <taxon>Actinomycetes</taxon>
        <taxon>Pseudonocardiales</taxon>
        <taxon>Pseudonocardiaceae</taxon>
        <taxon>Amycolatopsis</taxon>
    </lineage>
</organism>
<evidence type="ECO:0000313" key="4">
    <source>
        <dbReference type="Proteomes" id="UP000550260"/>
    </source>
</evidence>
<dbReference type="AlphaFoldDB" id="A0A2N3WGI7"/>
<accession>A0A8E1VTM7</accession>
<comment type="caution">
    <text evidence="2">The sequence shown here is derived from an EMBL/GenBank/DDBJ whole genome shotgun (WGS) entry which is preliminary data.</text>
</comment>
<proteinExistence type="predicted"/>
<evidence type="ECO:0000313" key="1">
    <source>
        <dbReference type="EMBL" id="MBB2498055.1"/>
    </source>
</evidence>
<dbReference type="EMBL" id="PJMY01000003">
    <property type="protein sequence ID" value="PKV92980.1"/>
    <property type="molecule type" value="Genomic_DNA"/>
</dbReference>
<dbReference type="Proteomes" id="UP000233750">
    <property type="component" value="Unassembled WGS sequence"/>
</dbReference>
<dbReference type="EMBL" id="JACJHR010000002">
    <property type="protein sequence ID" value="MBB2498055.1"/>
    <property type="molecule type" value="Genomic_DNA"/>
</dbReference>
<dbReference type="Proteomes" id="UP000550260">
    <property type="component" value="Unassembled WGS sequence"/>
</dbReference>
<dbReference type="RefSeq" id="WP_101436700.1">
    <property type="nucleotide sequence ID" value="NZ_JACJHR010000002.1"/>
</dbReference>
<evidence type="ECO:0000313" key="3">
    <source>
        <dbReference type="Proteomes" id="UP000233750"/>
    </source>
</evidence>
<sequence length="463" mass="51087">MQTPGQIREQLSRGAANRRFQSGLAEIEAWLAAASAREMLRIDYYARQARYPVPVLGRAKEWKLKNATPVVAALASMHPDGRLREQAVRVLCASAGAVSDRALAVRVTDHVEVVRELAEGEVLRRTTLAQAEQIVPLLQRISRRGRGSGVLARYLRAVVAAQDEASVWETLRSSGDFDLRRTAFRRSFESGLLGLPDAVRLLPRERDQVVRRLLIGVIADSATPDVIAEQLLRGRSAESRVLGLVKLTAAQLDPVEVEQLLLDRSVLVRLWARLRWQEMGRDPVEVYAAVARSSATLMVRARAYAGLTESGTEIDRAEIVELAQSSDLALKKTGLSLLRGKAVAEEVPWLLTEMTGEHSRVARLAGEVLSSSPQLWSVEDLAVLKDSADPALQLRGWWLHRSLGGWEAVIADLESGVLRGRLVLPMYFQPTAAQQQRISDLLDTLSLGRNQVSEIMFAAGLAR</sequence>
<evidence type="ECO:0000313" key="2">
    <source>
        <dbReference type="EMBL" id="PKV92980.1"/>
    </source>
</evidence>
<accession>A0A2N3WGI7</accession>
<reference evidence="1 4" key="2">
    <citation type="submission" date="2020-08" db="EMBL/GenBank/DDBJ databases">
        <title>Amycolatopsis echigonensis JCM 21831.</title>
        <authorList>
            <person name="Tedsree N."/>
            <person name="Kuncharoen N."/>
            <person name="Likhitwitayawuid K."/>
            <person name="Tanasupawat S."/>
        </authorList>
    </citation>
    <scope>NUCLEOTIDE SEQUENCE [LARGE SCALE GENOMIC DNA]</scope>
    <source>
        <strain evidence="1 4">JCM 21831</strain>
    </source>
</reference>
<evidence type="ECO:0008006" key="5">
    <source>
        <dbReference type="Google" id="ProtNLM"/>
    </source>
</evidence>
<name>A0A2N3WGI7_9PSEU</name>
<protein>
    <recommendedName>
        <fullName evidence="5">HEAT repeat protein</fullName>
    </recommendedName>
</protein>
<gene>
    <name evidence="2" type="ORF">ATK30_3815</name>
    <name evidence="1" type="ORF">H5411_02740</name>
</gene>